<feature type="transmembrane region" description="Helical" evidence="18">
    <location>
        <begin position="293"/>
        <end position="315"/>
    </location>
</feature>
<dbReference type="SUPFAM" id="SSF81442">
    <property type="entry name" value="Cytochrome c oxidase subunit I-like"/>
    <property type="match status" value="1"/>
</dbReference>
<sequence>MSPVDAAPPATALDPEREARLALTWATPPGLWGWLTTVDPKEIGKRYVATGLVFFVLGGLLALLMRTQLARPESGLISPDRYNQIFSMHGTTMMFLFAVPIMEAMAVYLVPLVVGARTMAFPRLNAFSYWVYLAGGVMIYVAFLLNIAPEAGWTGYTPLSGPEYSPGKRTDIWAQMVTFTEVAALAAAASTATTILKLRAPGMTLARMPLFAWAMLVTAFMIMLAMPAVMLATSFLISDRLVGTHFFNAPEGGDNLLYQHLFWFFGHPEVYIIFLPGLGMVSEITQTFSRRTTFGYPLLVLALLAIGFLAFGLWVHHMFTTGLPHMGNSFYTAASMTIALPSGIQIFCWIATMWDGKPRFQTPLLFVVGFIITFVLGGLSGVMLASVPLDTQVHDTYFVVAHFHYVLIGGAVFPLLGGIFYWFPKVFGRMPNETAGKWSFWLIFLGFHVAFFPMHLLGLWGMPRRVYTYPSEMGWADMNLLSTAGSLVLATGVGVYLLNLAISWRRGRPAGPNPWQAGGLEWATSSPPPPHNFGYTPFVEGRQPLWTSGPHLPLMDGLSLDHREVLLTTVSDAAPDVREGSPGPTLWPLLTGLATTALFVGSIFNEWLIVWLSIPVTLCVVGWFWPKPSHTSKVGAPERTPPGALA</sequence>
<keyword evidence="8 17" id="KW-0812">Transmembrane</keyword>
<dbReference type="InterPro" id="IPR000883">
    <property type="entry name" value="Cyt_C_Oxase_1"/>
</dbReference>
<keyword evidence="20" id="KW-0560">Oxidoreductase</keyword>
<feature type="transmembrane region" description="Helical" evidence="18">
    <location>
        <begin position="257"/>
        <end position="281"/>
    </location>
</feature>
<name>A0A328AQR3_9CAUL</name>
<keyword evidence="7 17" id="KW-0679">Respiratory chain</keyword>
<keyword evidence="5 18" id="KW-1003">Cell membrane</keyword>
<keyword evidence="15 18" id="KW-0472">Membrane</keyword>
<evidence type="ECO:0000313" key="20">
    <source>
        <dbReference type="EMBL" id="RAK56919.1"/>
    </source>
</evidence>
<evidence type="ECO:0000256" key="16">
    <source>
        <dbReference type="ARBA" id="ARBA00047816"/>
    </source>
</evidence>
<keyword evidence="14 18" id="KW-0186">Copper</keyword>
<comment type="subcellular location">
    <subcellularLocation>
        <location evidence="1 18">Cell membrane</location>
        <topology evidence="1 18">Multi-pass membrane protein</topology>
    </subcellularLocation>
</comment>
<feature type="transmembrane region" description="Helical" evidence="18">
    <location>
        <begin position="364"/>
        <end position="385"/>
    </location>
</feature>
<dbReference type="UniPathway" id="UPA00705"/>
<evidence type="ECO:0000256" key="9">
    <source>
        <dbReference type="ARBA" id="ARBA00022723"/>
    </source>
</evidence>
<comment type="function">
    <text evidence="18">Cytochrome c oxidase is the component of the respiratory chain that catalyzes the reduction of oxygen to water. Subunits 1-3 form the functional core of the enzyme complex. CO I is the catalytic subunit of the enzyme. Electrons originating in cytochrome c are transferred via the copper A center of subunit 2 and heme A of subunit 1 to the bimetallic center formed by heme A3 and copper B.</text>
</comment>
<dbReference type="PANTHER" id="PTHR10422">
    <property type="entry name" value="CYTOCHROME C OXIDASE SUBUNIT 1"/>
    <property type="match status" value="1"/>
</dbReference>
<evidence type="ECO:0000256" key="14">
    <source>
        <dbReference type="ARBA" id="ARBA00023008"/>
    </source>
</evidence>
<comment type="pathway">
    <text evidence="2 18">Energy metabolism; oxidative phosphorylation.</text>
</comment>
<dbReference type="Pfam" id="PF00115">
    <property type="entry name" value="COX1"/>
    <property type="match status" value="1"/>
</dbReference>
<comment type="catalytic activity">
    <reaction evidence="16 18">
        <text>4 Fe(II)-[cytochrome c] + O2 + 8 H(+)(in) = 4 Fe(III)-[cytochrome c] + 2 H2O + 4 H(+)(out)</text>
        <dbReference type="Rhea" id="RHEA:11436"/>
        <dbReference type="Rhea" id="RHEA-COMP:10350"/>
        <dbReference type="Rhea" id="RHEA-COMP:14399"/>
        <dbReference type="ChEBI" id="CHEBI:15377"/>
        <dbReference type="ChEBI" id="CHEBI:15378"/>
        <dbReference type="ChEBI" id="CHEBI:15379"/>
        <dbReference type="ChEBI" id="CHEBI:29033"/>
        <dbReference type="ChEBI" id="CHEBI:29034"/>
        <dbReference type="EC" id="7.1.1.9"/>
    </reaction>
</comment>
<evidence type="ECO:0000256" key="2">
    <source>
        <dbReference type="ARBA" id="ARBA00004673"/>
    </source>
</evidence>
<evidence type="ECO:0000313" key="21">
    <source>
        <dbReference type="Proteomes" id="UP000249725"/>
    </source>
</evidence>
<evidence type="ECO:0000256" key="10">
    <source>
        <dbReference type="ARBA" id="ARBA00022967"/>
    </source>
</evidence>
<dbReference type="CDD" id="cd01662">
    <property type="entry name" value="Ubiquinol_Oxidase_I"/>
    <property type="match status" value="1"/>
</dbReference>
<dbReference type="Proteomes" id="UP000249725">
    <property type="component" value="Unassembled WGS sequence"/>
</dbReference>
<comment type="similarity">
    <text evidence="3 17">Belongs to the heme-copper respiratory oxidase family.</text>
</comment>
<feature type="transmembrane region" description="Helical" evidence="18">
    <location>
        <begin position="126"/>
        <end position="148"/>
    </location>
</feature>
<feature type="transmembrane region" description="Helical" evidence="18">
    <location>
        <begin position="85"/>
        <end position="114"/>
    </location>
</feature>
<feature type="transmembrane region" description="Helical" evidence="18">
    <location>
        <begin position="397"/>
        <end position="423"/>
    </location>
</feature>
<feature type="transmembrane region" description="Helical" evidence="18">
    <location>
        <begin position="480"/>
        <end position="498"/>
    </location>
</feature>
<evidence type="ECO:0000256" key="7">
    <source>
        <dbReference type="ARBA" id="ARBA00022660"/>
    </source>
</evidence>
<dbReference type="GO" id="GO:0004129">
    <property type="term" value="F:cytochrome-c oxidase activity"/>
    <property type="evidence" value="ECO:0007669"/>
    <property type="project" value="UniProtKB-EC"/>
</dbReference>
<feature type="transmembrane region" description="Helical" evidence="18">
    <location>
        <begin position="210"/>
        <end position="237"/>
    </location>
</feature>
<keyword evidence="10" id="KW-1278">Translocase</keyword>
<keyword evidence="6 17" id="KW-0349">Heme</keyword>
<evidence type="ECO:0000256" key="12">
    <source>
        <dbReference type="ARBA" id="ARBA00022989"/>
    </source>
</evidence>
<comment type="caution">
    <text evidence="20">The sequence shown here is derived from an EMBL/GenBank/DDBJ whole genome shotgun (WGS) entry which is preliminary data.</text>
</comment>
<evidence type="ECO:0000256" key="17">
    <source>
        <dbReference type="RuleBase" id="RU000370"/>
    </source>
</evidence>
<dbReference type="PANTHER" id="PTHR10422:SF35">
    <property type="entry name" value="CYTOCHROME BO(3) UBIQUINOL OXIDASE SUBUNIT 1"/>
    <property type="match status" value="1"/>
</dbReference>
<feature type="transmembrane region" description="Helical" evidence="18">
    <location>
        <begin position="609"/>
        <end position="625"/>
    </location>
</feature>
<keyword evidence="11 17" id="KW-0249">Electron transport</keyword>
<dbReference type="AlphaFoldDB" id="A0A328AQR3"/>
<dbReference type="PROSITE" id="PS00077">
    <property type="entry name" value="COX1_CUB"/>
    <property type="match status" value="1"/>
</dbReference>
<dbReference type="EMBL" id="QFYR01000001">
    <property type="protein sequence ID" value="RAK56919.1"/>
    <property type="molecule type" value="Genomic_DNA"/>
</dbReference>
<evidence type="ECO:0000259" key="19">
    <source>
        <dbReference type="PROSITE" id="PS50855"/>
    </source>
</evidence>
<evidence type="ECO:0000256" key="4">
    <source>
        <dbReference type="ARBA" id="ARBA00022448"/>
    </source>
</evidence>
<dbReference type="GO" id="GO:0020037">
    <property type="term" value="F:heme binding"/>
    <property type="evidence" value="ECO:0007669"/>
    <property type="project" value="InterPro"/>
</dbReference>
<reference evidence="21" key="1">
    <citation type="submission" date="2018-05" db="EMBL/GenBank/DDBJ databases">
        <authorList>
            <person name="Li X."/>
        </authorList>
    </citation>
    <scope>NUCLEOTIDE SEQUENCE [LARGE SCALE GENOMIC DNA]</scope>
    <source>
        <strain evidence="21">YIM 73061</strain>
    </source>
</reference>
<evidence type="ECO:0000256" key="8">
    <source>
        <dbReference type="ARBA" id="ARBA00022692"/>
    </source>
</evidence>
<dbReference type="InterPro" id="IPR036927">
    <property type="entry name" value="Cyt_c_oxase-like_su1_sf"/>
</dbReference>
<feature type="transmembrane region" description="Helical" evidence="18">
    <location>
        <begin position="172"/>
        <end position="198"/>
    </location>
</feature>
<evidence type="ECO:0000256" key="13">
    <source>
        <dbReference type="ARBA" id="ARBA00023004"/>
    </source>
</evidence>
<feature type="domain" description="Cytochrome oxidase subunit I profile" evidence="19">
    <location>
        <begin position="34"/>
        <end position="540"/>
    </location>
</feature>
<dbReference type="GO" id="GO:0006119">
    <property type="term" value="P:oxidative phosphorylation"/>
    <property type="evidence" value="ECO:0007669"/>
    <property type="project" value="UniProtKB-UniPathway"/>
</dbReference>
<dbReference type="GO" id="GO:0015990">
    <property type="term" value="P:electron transport coupled proton transport"/>
    <property type="evidence" value="ECO:0007669"/>
    <property type="project" value="InterPro"/>
</dbReference>
<dbReference type="GO" id="GO:0022904">
    <property type="term" value="P:respiratory electron transport chain"/>
    <property type="evidence" value="ECO:0007669"/>
    <property type="project" value="TreeGrafter"/>
</dbReference>
<protein>
    <recommendedName>
        <fullName evidence="18">Cytochrome c oxidase subunit 1</fullName>
        <ecNumber evidence="18">7.1.1.9</ecNumber>
    </recommendedName>
</protein>
<keyword evidence="12 18" id="KW-1133">Transmembrane helix</keyword>
<proteinExistence type="inferred from homology"/>
<evidence type="ECO:0000256" key="3">
    <source>
        <dbReference type="ARBA" id="ARBA00009578"/>
    </source>
</evidence>
<keyword evidence="21" id="KW-1185">Reference proteome</keyword>
<dbReference type="RefSeq" id="WP_111513371.1">
    <property type="nucleotide sequence ID" value="NZ_QFYR01000001.1"/>
</dbReference>
<evidence type="ECO:0000256" key="18">
    <source>
        <dbReference type="RuleBase" id="RU363061"/>
    </source>
</evidence>
<dbReference type="GO" id="GO:0016491">
    <property type="term" value="F:oxidoreductase activity"/>
    <property type="evidence" value="ECO:0007669"/>
    <property type="project" value="UniProtKB-KW"/>
</dbReference>
<dbReference type="Gene3D" id="1.20.210.10">
    <property type="entry name" value="Cytochrome c oxidase-like, subunit I domain"/>
    <property type="match status" value="1"/>
</dbReference>
<dbReference type="OrthoDB" id="9803294at2"/>
<keyword evidence="13 18" id="KW-0408">Iron</keyword>
<keyword evidence="9 18" id="KW-0479">Metal-binding</keyword>
<keyword evidence="4 17" id="KW-0813">Transport</keyword>
<feature type="transmembrane region" description="Helical" evidence="18">
    <location>
        <begin position="330"/>
        <end position="352"/>
    </location>
</feature>
<dbReference type="EC" id="7.1.1.9" evidence="18"/>
<dbReference type="PRINTS" id="PR01165">
    <property type="entry name" value="CYCOXIDASEI"/>
</dbReference>
<evidence type="ECO:0000256" key="15">
    <source>
        <dbReference type="ARBA" id="ARBA00023136"/>
    </source>
</evidence>
<dbReference type="InterPro" id="IPR023616">
    <property type="entry name" value="Cyt_c_oxase-like_su1_dom"/>
</dbReference>
<dbReference type="NCBIfam" id="TIGR02891">
    <property type="entry name" value="CtaD_CoxA"/>
    <property type="match status" value="1"/>
</dbReference>
<dbReference type="InterPro" id="IPR014241">
    <property type="entry name" value="Cyt_c_oxidase_su1_bac"/>
</dbReference>
<feature type="transmembrane region" description="Helical" evidence="18">
    <location>
        <begin position="435"/>
        <end position="460"/>
    </location>
</feature>
<dbReference type="GO" id="GO:0046872">
    <property type="term" value="F:metal ion binding"/>
    <property type="evidence" value="ECO:0007669"/>
    <property type="project" value="UniProtKB-KW"/>
</dbReference>
<organism evidence="20 21">
    <name type="scientific">Phenylobacterium deserti</name>
    <dbReference type="NCBI Taxonomy" id="1914756"/>
    <lineage>
        <taxon>Bacteria</taxon>
        <taxon>Pseudomonadati</taxon>
        <taxon>Pseudomonadota</taxon>
        <taxon>Alphaproteobacteria</taxon>
        <taxon>Caulobacterales</taxon>
        <taxon>Caulobacteraceae</taxon>
        <taxon>Phenylobacterium</taxon>
    </lineage>
</organism>
<evidence type="ECO:0000256" key="11">
    <source>
        <dbReference type="ARBA" id="ARBA00022982"/>
    </source>
</evidence>
<dbReference type="InterPro" id="IPR023615">
    <property type="entry name" value="Cyt_c_Oxase_su1_BS"/>
</dbReference>
<evidence type="ECO:0000256" key="1">
    <source>
        <dbReference type="ARBA" id="ARBA00004651"/>
    </source>
</evidence>
<evidence type="ECO:0000256" key="6">
    <source>
        <dbReference type="ARBA" id="ARBA00022617"/>
    </source>
</evidence>
<gene>
    <name evidence="20" type="primary">ctaD</name>
    <name evidence="20" type="ORF">DJ018_02815</name>
</gene>
<accession>A0A328AQR3</accession>
<dbReference type="GO" id="GO:0005886">
    <property type="term" value="C:plasma membrane"/>
    <property type="evidence" value="ECO:0007669"/>
    <property type="project" value="UniProtKB-SubCell"/>
</dbReference>
<evidence type="ECO:0000256" key="5">
    <source>
        <dbReference type="ARBA" id="ARBA00022475"/>
    </source>
</evidence>
<feature type="transmembrane region" description="Helical" evidence="18">
    <location>
        <begin position="47"/>
        <end position="65"/>
    </location>
</feature>
<dbReference type="PROSITE" id="PS50855">
    <property type="entry name" value="COX1"/>
    <property type="match status" value="1"/>
</dbReference>